<feature type="transmembrane region" description="Helical" evidence="10">
    <location>
        <begin position="154"/>
        <end position="174"/>
    </location>
</feature>
<keyword evidence="5" id="KW-0276">Fatty acid metabolism</keyword>
<evidence type="ECO:0000256" key="9">
    <source>
        <dbReference type="ARBA" id="ARBA00023160"/>
    </source>
</evidence>
<gene>
    <name evidence="11" type="ORF">CVIRNUC_002564</name>
</gene>
<accession>A0AAV1HY01</accession>
<comment type="subcellular location">
    <subcellularLocation>
        <location evidence="1">Membrane</location>
        <topology evidence="1">Multi-pass membrane protein</topology>
    </subcellularLocation>
</comment>
<evidence type="ECO:0000256" key="2">
    <source>
        <dbReference type="ARBA" id="ARBA00022516"/>
    </source>
</evidence>
<evidence type="ECO:0008006" key="13">
    <source>
        <dbReference type="Google" id="ProtNLM"/>
    </source>
</evidence>
<dbReference type="AlphaFoldDB" id="A0AAV1HY01"/>
<feature type="transmembrane region" description="Helical" evidence="10">
    <location>
        <begin position="218"/>
        <end position="239"/>
    </location>
</feature>
<keyword evidence="6 10" id="KW-1133">Transmembrane helix</keyword>
<dbReference type="GO" id="GO:0034626">
    <property type="term" value="P:fatty acid elongation, polyunsaturated fatty acid"/>
    <property type="evidence" value="ECO:0007669"/>
    <property type="project" value="TreeGrafter"/>
</dbReference>
<dbReference type="GO" id="GO:0030148">
    <property type="term" value="P:sphingolipid biosynthetic process"/>
    <property type="evidence" value="ECO:0007669"/>
    <property type="project" value="TreeGrafter"/>
</dbReference>
<dbReference type="GO" id="GO:0005789">
    <property type="term" value="C:endoplasmic reticulum membrane"/>
    <property type="evidence" value="ECO:0007669"/>
    <property type="project" value="TreeGrafter"/>
</dbReference>
<evidence type="ECO:0000256" key="1">
    <source>
        <dbReference type="ARBA" id="ARBA00004141"/>
    </source>
</evidence>
<evidence type="ECO:0000256" key="8">
    <source>
        <dbReference type="ARBA" id="ARBA00023136"/>
    </source>
</evidence>
<evidence type="ECO:0000256" key="6">
    <source>
        <dbReference type="ARBA" id="ARBA00022989"/>
    </source>
</evidence>
<feature type="transmembrane region" description="Helical" evidence="10">
    <location>
        <begin position="35"/>
        <end position="57"/>
    </location>
</feature>
<organism evidence="11 12">
    <name type="scientific">Coccomyxa viridis</name>
    <dbReference type="NCBI Taxonomy" id="1274662"/>
    <lineage>
        <taxon>Eukaryota</taxon>
        <taxon>Viridiplantae</taxon>
        <taxon>Chlorophyta</taxon>
        <taxon>core chlorophytes</taxon>
        <taxon>Trebouxiophyceae</taxon>
        <taxon>Trebouxiophyceae incertae sedis</taxon>
        <taxon>Coccomyxaceae</taxon>
        <taxon>Coccomyxa</taxon>
    </lineage>
</organism>
<reference evidence="11 12" key="1">
    <citation type="submission" date="2023-10" db="EMBL/GenBank/DDBJ databases">
        <authorList>
            <person name="Maclean D."/>
            <person name="Macfadyen A."/>
        </authorList>
    </citation>
    <scope>NUCLEOTIDE SEQUENCE [LARGE SCALE GENOMIC DNA]</scope>
</reference>
<dbReference type="Proteomes" id="UP001314263">
    <property type="component" value="Unassembled WGS sequence"/>
</dbReference>
<evidence type="ECO:0000256" key="3">
    <source>
        <dbReference type="ARBA" id="ARBA00022679"/>
    </source>
</evidence>
<dbReference type="PANTHER" id="PTHR11157">
    <property type="entry name" value="FATTY ACID ACYL TRANSFERASE-RELATED"/>
    <property type="match status" value="1"/>
</dbReference>
<dbReference type="GO" id="GO:0042761">
    <property type="term" value="P:very long-chain fatty acid biosynthetic process"/>
    <property type="evidence" value="ECO:0007669"/>
    <property type="project" value="TreeGrafter"/>
</dbReference>
<dbReference type="GO" id="GO:0019367">
    <property type="term" value="P:fatty acid elongation, saturated fatty acid"/>
    <property type="evidence" value="ECO:0007669"/>
    <property type="project" value="TreeGrafter"/>
</dbReference>
<feature type="transmembrane region" description="Helical" evidence="10">
    <location>
        <begin position="194"/>
        <end position="212"/>
    </location>
</feature>
<evidence type="ECO:0000256" key="10">
    <source>
        <dbReference type="SAM" id="Phobius"/>
    </source>
</evidence>
<dbReference type="GO" id="GO:0009922">
    <property type="term" value="F:fatty acid elongase activity"/>
    <property type="evidence" value="ECO:0007669"/>
    <property type="project" value="InterPro"/>
</dbReference>
<keyword evidence="3" id="KW-0808">Transferase</keyword>
<protein>
    <recommendedName>
        <fullName evidence="13">Very-long-chain 3-oxoacyl-CoA synthase</fullName>
    </recommendedName>
</protein>
<dbReference type="InterPro" id="IPR002076">
    <property type="entry name" value="ELO_fam"/>
</dbReference>
<keyword evidence="12" id="KW-1185">Reference proteome</keyword>
<dbReference type="Pfam" id="PF01151">
    <property type="entry name" value="ELO"/>
    <property type="match status" value="1"/>
</dbReference>
<evidence type="ECO:0000256" key="7">
    <source>
        <dbReference type="ARBA" id="ARBA00023098"/>
    </source>
</evidence>
<keyword evidence="9" id="KW-0275">Fatty acid biosynthesis</keyword>
<proteinExistence type="predicted"/>
<dbReference type="EMBL" id="CAUYUE010000003">
    <property type="protein sequence ID" value="CAK0757723.1"/>
    <property type="molecule type" value="Genomic_DNA"/>
</dbReference>
<evidence type="ECO:0000313" key="12">
    <source>
        <dbReference type="Proteomes" id="UP001314263"/>
    </source>
</evidence>
<evidence type="ECO:0000256" key="5">
    <source>
        <dbReference type="ARBA" id="ARBA00022832"/>
    </source>
</evidence>
<dbReference type="GO" id="GO:0034625">
    <property type="term" value="P:fatty acid elongation, monounsaturated fatty acid"/>
    <property type="evidence" value="ECO:0007669"/>
    <property type="project" value="TreeGrafter"/>
</dbReference>
<sequence length="259" mass="29123">MSLATTAWDFLTEPHYHDIIGVNASKQWMRRRKPVNVKSFSILHNAVMFFASLYMVIETLRQAAENIGWGRAGGGAMWGNVAEAPGKPFSKSGARLANVLYIHYLSKAYEFTDTLIMVLKKNERQISFLHIYHHATTFFPCWWAVMNYAPGGDTYFTCCVNSSVHVAMYGYYLLSAAGVKVPKAVKKAITSMQLVQFGLFFCHALYGALIATHYRPRIIVALCLWQAVVFASLFGQFFWQNYVMQSKGIASENKAAKAA</sequence>
<keyword evidence="2" id="KW-0444">Lipid biosynthesis</keyword>
<keyword evidence="8 10" id="KW-0472">Membrane</keyword>
<keyword evidence="4 10" id="KW-0812">Transmembrane</keyword>
<evidence type="ECO:0000256" key="4">
    <source>
        <dbReference type="ARBA" id="ARBA00022692"/>
    </source>
</evidence>
<evidence type="ECO:0000313" key="11">
    <source>
        <dbReference type="EMBL" id="CAK0757723.1"/>
    </source>
</evidence>
<name>A0AAV1HY01_9CHLO</name>
<keyword evidence="7" id="KW-0443">Lipid metabolism</keyword>
<comment type="caution">
    <text evidence="11">The sequence shown here is derived from an EMBL/GenBank/DDBJ whole genome shotgun (WGS) entry which is preliminary data.</text>
</comment>